<evidence type="ECO:0000313" key="7">
    <source>
        <dbReference type="EMBL" id="KKN38071.1"/>
    </source>
</evidence>
<dbReference type="EMBL" id="LAZR01001854">
    <property type="protein sequence ID" value="KKN38071.1"/>
    <property type="molecule type" value="Genomic_DNA"/>
</dbReference>
<keyword evidence="2" id="KW-1277">Toxin-antitoxin system</keyword>
<dbReference type="SUPFAM" id="SSF55729">
    <property type="entry name" value="Acyl-CoA N-acyltransferases (Nat)"/>
    <property type="match status" value="1"/>
</dbReference>
<dbReference type="PANTHER" id="PTHR36449:SF1">
    <property type="entry name" value="ACETYLTRANSFERASE"/>
    <property type="match status" value="1"/>
</dbReference>
<evidence type="ECO:0000256" key="2">
    <source>
        <dbReference type="ARBA" id="ARBA00022649"/>
    </source>
</evidence>
<evidence type="ECO:0000256" key="4">
    <source>
        <dbReference type="ARBA" id="ARBA00023315"/>
    </source>
</evidence>
<feature type="domain" description="N-acetyltransferase" evidence="6">
    <location>
        <begin position="36"/>
        <end position="147"/>
    </location>
</feature>
<dbReference type="AlphaFoldDB" id="A0A0F9SMG7"/>
<comment type="caution">
    <text evidence="7">The sequence shown here is derived from an EMBL/GenBank/DDBJ whole genome shotgun (WGS) entry which is preliminary data.</text>
</comment>
<dbReference type="PANTHER" id="PTHR36449">
    <property type="entry name" value="ACETYLTRANSFERASE-RELATED"/>
    <property type="match status" value="1"/>
</dbReference>
<dbReference type="Pfam" id="PF00583">
    <property type="entry name" value="Acetyltransf_1"/>
    <property type="match status" value="1"/>
</dbReference>
<evidence type="ECO:0000256" key="3">
    <source>
        <dbReference type="ARBA" id="ARBA00022679"/>
    </source>
</evidence>
<dbReference type="Gene3D" id="3.40.630.30">
    <property type="match status" value="1"/>
</dbReference>
<comment type="catalytic activity">
    <reaction evidence="5">
        <text>glycyl-tRNA(Gly) + acetyl-CoA = N-acetylglycyl-tRNA(Gly) + CoA + H(+)</text>
        <dbReference type="Rhea" id="RHEA:81867"/>
        <dbReference type="Rhea" id="RHEA-COMP:9683"/>
        <dbReference type="Rhea" id="RHEA-COMP:19766"/>
        <dbReference type="ChEBI" id="CHEBI:15378"/>
        <dbReference type="ChEBI" id="CHEBI:57287"/>
        <dbReference type="ChEBI" id="CHEBI:57288"/>
        <dbReference type="ChEBI" id="CHEBI:78522"/>
        <dbReference type="ChEBI" id="CHEBI:232036"/>
    </reaction>
</comment>
<dbReference type="InterPro" id="IPR000182">
    <property type="entry name" value="GNAT_dom"/>
</dbReference>
<evidence type="ECO:0000256" key="1">
    <source>
        <dbReference type="ARBA" id="ARBA00022491"/>
    </source>
</evidence>
<reference evidence="7" key="1">
    <citation type="journal article" date="2015" name="Nature">
        <title>Complex archaea that bridge the gap between prokaryotes and eukaryotes.</title>
        <authorList>
            <person name="Spang A."/>
            <person name="Saw J.H."/>
            <person name="Jorgensen S.L."/>
            <person name="Zaremba-Niedzwiedzka K."/>
            <person name="Martijn J."/>
            <person name="Lind A.E."/>
            <person name="van Eijk R."/>
            <person name="Schleper C."/>
            <person name="Guy L."/>
            <person name="Ettema T.J."/>
        </authorList>
    </citation>
    <scope>NUCLEOTIDE SEQUENCE</scope>
</reference>
<keyword evidence="3" id="KW-0808">Transferase</keyword>
<accession>A0A0F9SMG7</accession>
<gene>
    <name evidence="7" type="ORF">LCGC14_0757210</name>
</gene>
<sequence length="184" mass="21689">MLRQNPKLNKLLRKANPQSLFFQSSIEEIEIFFYKDSKKFIEDDYCQLYYLYDKKKAVVIGYFTLSMGSVRHEKDIPIKKYVERIPCALIGRLGVHKLYEREGWGADLVKEAISLIIKLSQKIGCRCVYVDSLTTLNAILFYLNLGFNFIDKNLGQKILRLLKDQKKPQKNSIMMYFDLKKIRK</sequence>
<keyword evidence="4" id="KW-0012">Acyltransferase</keyword>
<proteinExistence type="predicted"/>
<evidence type="ECO:0000256" key="5">
    <source>
        <dbReference type="ARBA" id="ARBA00049880"/>
    </source>
</evidence>
<evidence type="ECO:0000259" key="6">
    <source>
        <dbReference type="Pfam" id="PF00583"/>
    </source>
</evidence>
<protein>
    <recommendedName>
        <fullName evidence="6">N-acetyltransferase domain-containing protein</fullName>
    </recommendedName>
</protein>
<name>A0A0F9SMG7_9ZZZZ</name>
<organism evidence="7">
    <name type="scientific">marine sediment metagenome</name>
    <dbReference type="NCBI Taxonomy" id="412755"/>
    <lineage>
        <taxon>unclassified sequences</taxon>
        <taxon>metagenomes</taxon>
        <taxon>ecological metagenomes</taxon>
    </lineage>
</organism>
<keyword evidence="1" id="KW-0678">Repressor</keyword>
<dbReference type="InterPro" id="IPR016181">
    <property type="entry name" value="Acyl_CoA_acyltransferase"/>
</dbReference>
<dbReference type="GO" id="GO:0016747">
    <property type="term" value="F:acyltransferase activity, transferring groups other than amino-acyl groups"/>
    <property type="evidence" value="ECO:0007669"/>
    <property type="project" value="InterPro"/>
</dbReference>